<dbReference type="RefSeq" id="WP_305025927.1">
    <property type="nucleotide sequence ID" value="NZ_JAUQTB010000020.1"/>
</dbReference>
<proteinExistence type="predicted"/>
<evidence type="ECO:0000313" key="3">
    <source>
        <dbReference type="Proteomes" id="UP001240171"/>
    </source>
</evidence>
<reference evidence="2 3" key="1">
    <citation type="submission" date="2023-07" db="EMBL/GenBank/DDBJ databases">
        <title>Paenibacillus sp. JX-17 nov. isolated from soil.</title>
        <authorList>
            <person name="Wan Y."/>
            <person name="Liu B."/>
        </authorList>
    </citation>
    <scope>NUCLEOTIDE SEQUENCE [LARGE SCALE GENOMIC DNA]</scope>
    <source>
        <strain evidence="2 3">JX-17</strain>
    </source>
</reference>
<feature type="region of interest" description="Disordered" evidence="1">
    <location>
        <begin position="1"/>
        <end position="22"/>
    </location>
</feature>
<comment type="caution">
    <text evidence="2">The sequence shown here is derived from an EMBL/GenBank/DDBJ whole genome shotgun (WGS) entry which is preliminary data.</text>
</comment>
<protein>
    <submittedName>
        <fullName evidence="2">Uncharacterized protein</fullName>
    </submittedName>
</protein>
<evidence type="ECO:0000313" key="2">
    <source>
        <dbReference type="EMBL" id="MDO7908706.1"/>
    </source>
</evidence>
<organism evidence="2 3">
    <name type="scientific">Paenibacillus lacisoli</name>
    <dbReference type="NCBI Taxonomy" id="3064525"/>
    <lineage>
        <taxon>Bacteria</taxon>
        <taxon>Bacillati</taxon>
        <taxon>Bacillota</taxon>
        <taxon>Bacilli</taxon>
        <taxon>Bacillales</taxon>
        <taxon>Paenibacillaceae</taxon>
        <taxon>Paenibacillus</taxon>
    </lineage>
</organism>
<sequence>MNAKDKNTLTPATPVPIEMPDRSRELHEKGTALYRCGGPPIESSLQE</sequence>
<dbReference type="Proteomes" id="UP001240171">
    <property type="component" value="Unassembled WGS sequence"/>
</dbReference>
<keyword evidence="3" id="KW-1185">Reference proteome</keyword>
<dbReference type="EMBL" id="JAUQTB010000020">
    <property type="protein sequence ID" value="MDO7908706.1"/>
    <property type="molecule type" value="Genomic_DNA"/>
</dbReference>
<evidence type="ECO:0000256" key="1">
    <source>
        <dbReference type="SAM" id="MobiDB-lite"/>
    </source>
</evidence>
<gene>
    <name evidence="2" type="ORF">Q5741_20170</name>
</gene>
<name>A0ABT9CHG1_9BACL</name>
<accession>A0ABT9CHG1</accession>